<dbReference type="GO" id="GO:0004672">
    <property type="term" value="F:protein kinase activity"/>
    <property type="evidence" value="ECO:0007669"/>
    <property type="project" value="InterPro"/>
</dbReference>
<dbReference type="InterPro" id="IPR011009">
    <property type="entry name" value="Kinase-like_dom_sf"/>
</dbReference>
<dbReference type="Gene3D" id="1.10.510.10">
    <property type="entry name" value="Transferase(Phosphotransferase) domain 1"/>
    <property type="match status" value="1"/>
</dbReference>
<dbReference type="GO" id="GO:0005524">
    <property type="term" value="F:ATP binding"/>
    <property type="evidence" value="ECO:0007669"/>
    <property type="project" value="InterPro"/>
</dbReference>
<dbReference type="PANTHER" id="PTHR37542:SF1">
    <property type="entry name" value="PRION-INHIBITION AND PROPAGATION HELO DOMAIN-CONTAINING PROTEIN"/>
    <property type="match status" value="1"/>
</dbReference>
<dbReference type="AlphaFoldDB" id="A0AA39R936"/>
<evidence type="ECO:0000313" key="3">
    <source>
        <dbReference type="Proteomes" id="UP001166286"/>
    </source>
</evidence>
<gene>
    <name evidence="2" type="ORF">JMJ35_000268</name>
</gene>
<protein>
    <recommendedName>
        <fullName evidence="1">Protein kinase domain-containing protein</fullName>
    </recommendedName>
</protein>
<proteinExistence type="predicted"/>
<comment type="caution">
    <text evidence="2">The sequence shown here is derived from an EMBL/GenBank/DDBJ whole genome shotgun (WGS) entry which is preliminary data.</text>
</comment>
<name>A0AA39R936_9LECA</name>
<dbReference type="PANTHER" id="PTHR37542">
    <property type="entry name" value="HELO DOMAIN-CONTAINING PROTEIN-RELATED"/>
    <property type="match status" value="1"/>
</dbReference>
<dbReference type="InterPro" id="IPR000719">
    <property type="entry name" value="Prot_kinase_dom"/>
</dbReference>
<sequence>MKRQIEFLGSVWNDLDGELQVHQQHVLVVLQGKLQTAISAVDGLHGNGKEDSSMKQLMRKKGDVRRAKYATLGKERLRKAMEELKEWSSMFDPSWFLMTSIRNPKFDELLTEQSSIHSGPLSELKSLRDAVKIDNASDGTDKSMFISSNDLSLERMSIRFSSSQVAKDQHEGRIAYITDHMVLHPQADIQGTTKDVRKLARTLGRMDPLTFGLLRCAGVIKHLFPVVKALKPPPKAGSAAPVESFEFIFSIPQGFGAPESLRALLLSRSQEHPLNERFEVAKQLANSVMFVHNAQFVHKNISPETVLLLKNDSSTLGMPFLVGFDKFRLADGRTYHIGDSLWQQNLYRHPTRQGLRPIEDYRMQHDIYSLGVCLLEIGMWSSLVRYHKGDFAPEPCPELAAAVAREEKDPRPKAFEVKRILIDSAKTNLPSQMGQRYADIVESCLTCLDKTNPDFGNEKEFMDEDGVLVGVRYVDKILSKLQEISI</sequence>
<dbReference type="EMBL" id="JAFEKC020000001">
    <property type="protein sequence ID" value="KAK0517113.1"/>
    <property type="molecule type" value="Genomic_DNA"/>
</dbReference>
<organism evidence="2 3">
    <name type="scientific">Cladonia borealis</name>
    <dbReference type="NCBI Taxonomy" id="184061"/>
    <lineage>
        <taxon>Eukaryota</taxon>
        <taxon>Fungi</taxon>
        <taxon>Dikarya</taxon>
        <taxon>Ascomycota</taxon>
        <taxon>Pezizomycotina</taxon>
        <taxon>Lecanoromycetes</taxon>
        <taxon>OSLEUM clade</taxon>
        <taxon>Lecanoromycetidae</taxon>
        <taxon>Lecanorales</taxon>
        <taxon>Lecanorineae</taxon>
        <taxon>Cladoniaceae</taxon>
        <taxon>Cladonia</taxon>
    </lineage>
</organism>
<dbReference type="Proteomes" id="UP001166286">
    <property type="component" value="Unassembled WGS sequence"/>
</dbReference>
<evidence type="ECO:0000259" key="1">
    <source>
        <dbReference type="PROSITE" id="PS50011"/>
    </source>
</evidence>
<reference evidence="2" key="1">
    <citation type="submission" date="2023-03" db="EMBL/GenBank/DDBJ databases">
        <title>Complete genome of Cladonia borealis.</title>
        <authorList>
            <person name="Park H."/>
        </authorList>
    </citation>
    <scope>NUCLEOTIDE SEQUENCE</scope>
    <source>
        <strain evidence="2">ANT050790</strain>
    </source>
</reference>
<keyword evidence="3" id="KW-1185">Reference proteome</keyword>
<dbReference type="SUPFAM" id="SSF56112">
    <property type="entry name" value="Protein kinase-like (PK-like)"/>
    <property type="match status" value="1"/>
</dbReference>
<feature type="domain" description="Protein kinase" evidence="1">
    <location>
        <begin position="110"/>
        <end position="462"/>
    </location>
</feature>
<accession>A0AA39R936</accession>
<evidence type="ECO:0000313" key="2">
    <source>
        <dbReference type="EMBL" id="KAK0517113.1"/>
    </source>
</evidence>
<dbReference type="PROSITE" id="PS50011">
    <property type="entry name" value="PROTEIN_KINASE_DOM"/>
    <property type="match status" value="1"/>
</dbReference>